<gene>
    <name evidence="2" type="ORF">EVAR_14862_1</name>
</gene>
<dbReference type="EMBL" id="BGZK01000270">
    <property type="protein sequence ID" value="GBP33181.1"/>
    <property type="molecule type" value="Genomic_DNA"/>
</dbReference>
<organism evidence="2 3">
    <name type="scientific">Eumeta variegata</name>
    <name type="common">Bagworm moth</name>
    <name type="synonym">Eumeta japonica</name>
    <dbReference type="NCBI Taxonomy" id="151549"/>
    <lineage>
        <taxon>Eukaryota</taxon>
        <taxon>Metazoa</taxon>
        <taxon>Ecdysozoa</taxon>
        <taxon>Arthropoda</taxon>
        <taxon>Hexapoda</taxon>
        <taxon>Insecta</taxon>
        <taxon>Pterygota</taxon>
        <taxon>Neoptera</taxon>
        <taxon>Endopterygota</taxon>
        <taxon>Lepidoptera</taxon>
        <taxon>Glossata</taxon>
        <taxon>Ditrysia</taxon>
        <taxon>Tineoidea</taxon>
        <taxon>Psychidae</taxon>
        <taxon>Oiketicinae</taxon>
        <taxon>Eumeta</taxon>
    </lineage>
</organism>
<evidence type="ECO:0000256" key="1">
    <source>
        <dbReference type="SAM" id="MobiDB-lite"/>
    </source>
</evidence>
<dbReference type="AlphaFoldDB" id="A0A4C1V322"/>
<comment type="caution">
    <text evidence="2">The sequence shown here is derived from an EMBL/GenBank/DDBJ whole genome shotgun (WGS) entry which is preliminary data.</text>
</comment>
<feature type="region of interest" description="Disordered" evidence="1">
    <location>
        <begin position="63"/>
        <end position="94"/>
    </location>
</feature>
<reference evidence="2 3" key="1">
    <citation type="journal article" date="2019" name="Commun. Biol.">
        <title>The bagworm genome reveals a unique fibroin gene that provides high tensile strength.</title>
        <authorList>
            <person name="Kono N."/>
            <person name="Nakamura H."/>
            <person name="Ohtoshi R."/>
            <person name="Tomita M."/>
            <person name="Numata K."/>
            <person name="Arakawa K."/>
        </authorList>
    </citation>
    <scope>NUCLEOTIDE SEQUENCE [LARGE SCALE GENOMIC DNA]</scope>
</reference>
<evidence type="ECO:0000313" key="3">
    <source>
        <dbReference type="Proteomes" id="UP000299102"/>
    </source>
</evidence>
<proteinExistence type="predicted"/>
<name>A0A4C1V322_EUMVA</name>
<accession>A0A4C1V322</accession>
<protein>
    <submittedName>
        <fullName evidence="2">Uncharacterized protein</fullName>
    </submittedName>
</protein>
<dbReference type="Proteomes" id="UP000299102">
    <property type="component" value="Unassembled WGS sequence"/>
</dbReference>
<keyword evidence="3" id="KW-1185">Reference proteome</keyword>
<evidence type="ECO:0000313" key="2">
    <source>
        <dbReference type="EMBL" id="GBP33181.1"/>
    </source>
</evidence>
<sequence length="94" mass="10208">MSSRRRRGSSTPCYGCEPWLVPGLLAKDTALTGLDKATDSLPFGCGCRATRERARVIAHAHNQQVEEAPGMRSGNRRLGGCRPGRARRLPPSYG</sequence>